<evidence type="ECO:0008006" key="4">
    <source>
        <dbReference type="Google" id="ProtNLM"/>
    </source>
</evidence>
<name>A0ABX0FNQ9_9BURK</name>
<accession>A0ABX0FNQ9</accession>
<reference evidence="2 3" key="1">
    <citation type="submission" date="2020-01" db="EMBL/GenBank/DDBJ databases">
        <authorList>
            <person name="Lee S.D."/>
        </authorList>
    </citation>
    <scope>NUCLEOTIDE SEQUENCE [LARGE SCALE GENOMIC DNA]</scope>
    <source>
        <strain evidence="2 3">SAP-35</strain>
    </source>
</reference>
<evidence type="ECO:0000313" key="2">
    <source>
        <dbReference type="EMBL" id="NGZ86128.1"/>
    </source>
</evidence>
<gene>
    <name evidence="2" type="ORF">GW587_17930</name>
</gene>
<evidence type="ECO:0000313" key="3">
    <source>
        <dbReference type="Proteomes" id="UP000666369"/>
    </source>
</evidence>
<keyword evidence="1" id="KW-0732">Signal</keyword>
<sequence length="277" mass="29989">MKWRAMLLLHLCLCGTTLAANIDAVRSCRDKMLPPFPPSTRELLVIIDQTTPLSPALQQLVADSIRPLLVAGSSFSIAVFSAYTQDHYADVLAAGTLEAGLPSEARDDVAKPLLLKLDLCRRRQPQQAAQAAGQALRAAYLGTSGEIARSDILASLKALSSVIGRSTAPEKIVLIASDMLENSSVANFYADRGRAVRKLAAAKELRGVEDKRLLADFGGARVYVIGAGLLAGEAAFKHSYRDPQTMQALHAFWDEYFTRSNARLVEFGQPALLNPVR</sequence>
<evidence type="ECO:0000256" key="1">
    <source>
        <dbReference type="SAM" id="SignalP"/>
    </source>
</evidence>
<organism evidence="2 3">
    <name type="scientific">Duganella aceris</name>
    <dbReference type="NCBI Taxonomy" id="2703883"/>
    <lineage>
        <taxon>Bacteria</taxon>
        <taxon>Pseudomonadati</taxon>
        <taxon>Pseudomonadota</taxon>
        <taxon>Betaproteobacteria</taxon>
        <taxon>Burkholderiales</taxon>
        <taxon>Oxalobacteraceae</taxon>
        <taxon>Telluria group</taxon>
        <taxon>Duganella</taxon>
    </lineage>
</organism>
<feature type="chain" id="PRO_5045931894" description="VWA domain-containing protein" evidence="1">
    <location>
        <begin position="20"/>
        <end position="277"/>
    </location>
</feature>
<dbReference type="Proteomes" id="UP000666369">
    <property type="component" value="Unassembled WGS sequence"/>
</dbReference>
<feature type="signal peptide" evidence="1">
    <location>
        <begin position="1"/>
        <end position="19"/>
    </location>
</feature>
<proteinExistence type="predicted"/>
<dbReference type="EMBL" id="JAADJT010000008">
    <property type="protein sequence ID" value="NGZ86128.1"/>
    <property type="molecule type" value="Genomic_DNA"/>
</dbReference>
<protein>
    <recommendedName>
        <fullName evidence="4">VWA domain-containing protein</fullName>
    </recommendedName>
</protein>
<reference evidence="3" key="2">
    <citation type="submission" date="2023-07" db="EMBL/GenBank/DDBJ databases">
        <title>Duganella aceri sp. nov., isolated from tree sap.</title>
        <authorList>
            <person name="Kim I.S."/>
        </authorList>
    </citation>
    <scope>NUCLEOTIDE SEQUENCE [LARGE SCALE GENOMIC DNA]</scope>
    <source>
        <strain evidence="3">SAP-35</strain>
    </source>
</reference>
<keyword evidence="3" id="KW-1185">Reference proteome</keyword>
<dbReference type="RefSeq" id="WP_166105747.1">
    <property type="nucleotide sequence ID" value="NZ_JAADJT010000008.1"/>
</dbReference>
<comment type="caution">
    <text evidence="2">The sequence shown here is derived from an EMBL/GenBank/DDBJ whole genome shotgun (WGS) entry which is preliminary data.</text>
</comment>